<dbReference type="SUPFAM" id="SSF55486">
    <property type="entry name" value="Metalloproteases ('zincins'), catalytic domain"/>
    <property type="match status" value="1"/>
</dbReference>
<organism evidence="1 2">
    <name type="scientific">Salinadaptatus halalkaliphilus</name>
    <dbReference type="NCBI Taxonomy" id="2419781"/>
    <lineage>
        <taxon>Archaea</taxon>
        <taxon>Methanobacteriati</taxon>
        <taxon>Methanobacteriota</taxon>
        <taxon>Stenosarchaea group</taxon>
        <taxon>Halobacteria</taxon>
        <taxon>Halobacteriales</taxon>
        <taxon>Natrialbaceae</taxon>
        <taxon>Salinadaptatus</taxon>
    </lineage>
</organism>
<gene>
    <name evidence="1" type="ORF">D8Y22_04490</name>
</gene>
<proteinExistence type="predicted"/>
<dbReference type="EMBL" id="RBZW01000012">
    <property type="protein sequence ID" value="THE66178.1"/>
    <property type="molecule type" value="Genomic_DNA"/>
</dbReference>
<dbReference type="RefSeq" id="WP_141463522.1">
    <property type="nucleotide sequence ID" value="NZ_RBZW01000012.1"/>
</dbReference>
<dbReference type="GO" id="GO:0008237">
    <property type="term" value="F:metallopeptidase activity"/>
    <property type="evidence" value="ECO:0007669"/>
    <property type="project" value="InterPro"/>
</dbReference>
<dbReference type="InterPro" id="IPR024079">
    <property type="entry name" value="MetalloPept_cat_dom_sf"/>
</dbReference>
<name>A0A4S3TU51_9EURY</name>
<dbReference type="OrthoDB" id="198863at2157"/>
<accession>A0A4S3TU51</accession>
<comment type="caution">
    <text evidence="1">The sequence shown here is derived from an EMBL/GenBank/DDBJ whole genome shotgun (WGS) entry which is preliminary data.</text>
</comment>
<keyword evidence="2" id="KW-1185">Reference proteome</keyword>
<reference evidence="1 2" key="1">
    <citation type="submission" date="2018-10" db="EMBL/GenBank/DDBJ databases">
        <title>Natronolimnobius sp. XQ-INN 246 isolated from Inner Mongolia Autonomous Region of China.</title>
        <authorList>
            <person name="Xue Q."/>
        </authorList>
    </citation>
    <scope>NUCLEOTIDE SEQUENCE [LARGE SCALE GENOMIC DNA]</scope>
    <source>
        <strain evidence="1 2">XQ-INN 246</strain>
    </source>
</reference>
<dbReference type="Gene3D" id="3.40.390.10">
    <property type="entry name" value="Collagenase (Catalytic Domain)"/>
    <property type="match status" value="1"/>
</dbReference>
<evidence type="ECO:0000313" key="1">
    <source>
        <dbReference type="EMBL" id="THE66178.1"/>
    </source>
</evidence>
<sequence>MTRRAFLGAVGSLLSVGALSYTTRDPADSLEVRFWLSERAATYDDVAERVRSSLERLLSFEWWALEVSFGGTVTVSTEDGARVTVGGEWPKAVSAGALGRTELEPATDVNLLITDGQMAEAPTGYGLPHVASVGGARHVAALEPIDELLATDDPQKRVPLSTPTRTMQVLLHEVGHALGLDHDHGLAYWDGRAVVATPMISTYAFDPDYPVDQTQCGTAYASSVATPRKLSFAFAACAKRELETYSGGFRP</sequence>
<evidence type="ECO:0000313" key="2">
    <source>
        <dbReference type="Proteomes" id="UP000318864"/>
    </source>
</evidence>
<dbReference type="AlphaFoldDB" id="A0A4S3TU51"/>
<protein>
    <submittedName>
        <fullName evidence="1">Peptidase M10A and M12B matrixin and adamalysin</fullName>
    </submittedName>
</protein>
<dbReference type="Proteomes" id="UP000318864">
    <property type="component" value="Unassembled WGS sequence"/>
</dbReference>